<evidence type="ECO:0000256" key="2">
    <source>
        <dbReference type="ARBA" id="ARBA00006156"/>
    </source>
</evidence>
<dbReference type="PANTHER" id="PTHR34040:SF7">
    <property type="entry name" value="SURFACE PRESENTATION OF ANTIGENS PROTEIN SPAQ"/>
    <property type="match status" value="1"/>
</dbReference>
<gene>
    <name evidence="9" type="ORF">DZC73_27840</name>
</gene>
<dbReference type="GO" id="GO:0005886">
    <property type="term" value="C:plasma membrane"/>
    <property type="evidence" value="ECO:0007669"/>
    <property type="project" value="UniProtKB-SubCell"/>
</dbReference>
<feature type="transmembrane region" description="Helical" evidence="8">
    <location>
        <begin position="41"/>
        <end position="65"/>
    </location>
</feature>
<keyword evidence="3" id="KW-1003">Cell membrane</keyword>
<dbReference type="PRINTS" id="PR00952">
    <property type="entry name" value="TYPE3IMQPROT"/>
</dbReference>
<evidence type="ECO:0000256" key="4">
    <source>
        <dbReference type="ARBA" id="ARBA00022692"/>
    </source>
</evidence>
<evidence type="ECO:0000313" key="10">
    <source>
        <dbReference type="Proteomes" id="UP000267464"/>
    </source>
</evidence>
<proteinExistence type="inferred from homology"/>
<feature type="transmembrane region" description="Helical" evidence="8">
    <location>
        <begin position="77"/>
        <end position="95"/>
    </location>
</feature>
<keyword evidence="6" id="KW-0843">Virulence</keyword>
<evidence type="ECO:0000313" key="9">
    <source>
        <dbReference type="EMBL" id="RQP21315.1"/>
    </source>
</evidence>
<comment type="similarity">
    <text evidence="2">Belongs to the FliQ/MopD/SpaQ family.</text>
</comment>
<reference evidence="9 10" key="1">
    <citation type="submission" date="2018-08" db="EMBL/GenBank/DDBJ databases">
        <authorList>
            <person name="Khan S.A."/>
            <person name="Jeon C.O."/>
            <person name="Chun B.H."/>
            <person name="Jeong S.E."/>
        </authorList>
    </citation>
    <scope>NUCLEOTIDE SEQUENCE [LARGE SCALE GENOMIC DNA]</scope>
    <source>
        <strain evidence="9 10">S-16</strain>
    </source>
</reference>
<evidence type="ECO:0000256" key="7">
    <source>
        <dbReference type="ARBA" id="ARBA00023136"/>
    </source>
</evidence>
<dbReference type="InterPro" id="IPR002191">
    <property type="entry name" value="Bac_export_3"/>
</dbReference>
<evidence type="ECO:0000256" key="6">
    <source>
        <dbReference type="ARBA" id="ARBA00023026"/>
    </source>
</evidence>
<sequence length="118" mass="12815">MCRFTRWAAFHCRAHQRSEWRGPDTMDANTLLEFTHRGLLLALWVSLPTVVAAAAVGVLVAVVQATTQLQDQTASQVFKLVVACAVLAVSARWVGLSLLSFADEMLRAAGFHAPAPIL</sequence>
<comment type="subcellular location">
    <subcellularLocation>
        <location evidence="1">Cell membrane</location>
        <topology evidence="1">Multi-pass membrane protein</topology>
    </subcellularLocation>
</comment>
<dbReference type="AlphaFoldDB" id="A0A3N7JQI7"/>
<comment type="caution">
    <text evidence="9">The sequence shown here is derived from an EMBL/GenBank/DDBJ whole genome shotgun (WGS) entry which is preliminary data.</text>
</comment>
<keyword evidence="5 8" id="KW-1133">Transmembrane helix</keyword>
<dbReference type="EMBL" id="QUSW01000011">
    <property type="protein sequence ID" value="RQP21315.1"/>
    <property type="molecule type" value="Genomic_DNA"/>
</dbReference>
<dbReference type="NCBIfam" id="TIGR01403">
    <property type="entry name" value="fliQ_rel_III"/>
    <property type="match status" value="1"/>
</dbReference>
<accession>A0A3N7JQI7</accession>
<dbReference type="InterPro" id="IPR006306">
    <property type="entry name" value="T3SS_HrpO"/>
</dbReference>
<keyword evidence="10" id="KW-1185">Reference proteome</keyword>
<dbReference type="GO" id="GO:0009306">
    <property type="term" value="P:protein secretion"/>
    <property type="evidence" value="ECO:0007669"/>
    <property type="project" value="InterPro"/>
</dbReference>
<reference evidence="9 10" key="2">
    <citation type="submission" date="2018-12" db="EMBL/GenBank/DDBJ databases">
        <title>Rhizobacter gummiphilus sp. nov., a rubber-degrading bacterium isolated from the soil of a botanical garden in Japan.</title>
        <authorList>
            <person name="Shunsuke S.S."/>
        </authorList>
    </citation>
    <scope>NUCLEOTIDE SEQUENCE [LARGE SCALE GENOMIC DNA]</scope>
    <source>
        <strain evidence="9 10">S-16</strain>
    </source>
</reference>
<keyword evidence="4 8" id="KW-0812">Transmembrane</keyword>
<dbReference type="Pfam" id="PF01313">
    <property type="entry name" value="Bac_export_3"/>
    <property type="match status" value="1"/>
</dbReference>
<dbReference type="PANTHER" id="PTHR34040">
    <property type="entry name" value="FLAGELLAR BIOSYNTHETIC PROTEIN FLIQ"/>
    <property type="match status" value="1"/>
</dbReference>
<protein>
    <submittedName>
        <fullName evidence="9">EscS/YscS/HrcS family type III secretion system export apparatus protein</fullName>
    </submittedName>
</protein>
<evidence type="ECO:0000256" key="1">
    <source>
        <dbReference type="ARBA" id="ARBA00004651"/>
    </source>
</evidence>
<name>A0A3N7JQI7_9BURK</name>
<evidence type="ECO:0000256" key="5">
    <source>
        <dbReference type="ARBA" id="ARBA00022989"/>
    </source>
</evidence>
<keyword evidence="7 8" id="KW-0472">Membrane</keyword>
<evidence type="ECO:0000256" key="8">
    <source>
        <dbReference type="SAM" id="Phobius"/>
    </source>
</evidence>
<dbReference type="Proteomes" id="UP000267464">
    <property type="component" value="Unassembled WGS sequence"/>
</dbReference>
<organism evidence="9 10">
    <name type="scientific">Piscinibacter terrae</name>
    <dbReference type="NCBI Taxonomy" id="2496871"/>
    <lineage>
        <taxon>Bacteria</taxon>
        <taxon>Pseudomonadati</taxon>
        <taxon>Pseudomonadota</taxon>
        <taxon>Betaproteobacteria</taxon>
        <taxon>Burkholderiales</taxon>
        <taxon>Sphaerotilaceae</taxon>
        <taxon>Piscinibacter</taxon>
    </lineage>
</organism>
<evidence type="ECO:0000256" key="3">
    <source>
        <dbReference type="ARBA" id="ARBA00022475"/>
    </source>
</evidence>